<organism evidence="8">
    <name type="scientific">Sporisorium scitamineum</name>
    <dbReference type="NCBI Taxonomy" id="49012"/>
    <lineage>
        <taxon>Eukaryota</taxon>
        <taxon>Fungi</taxon>
        <taxon>Dikarya</taxon>
        <taxon>Basidiomycota</taxon>
        <taxon>Ustilaginomycotina</taxon>
        <taxon>Ustilaginomycetes</taxon>
        <taxon>Ustilaginales</taxon>
        <taxon>Ustilaginaceae</taxon>
        <taxon>Sporisorium</taxon>
    </lineage>
</organism>
<feature type="domain" description="Peptidase S54 rhomboid" evidence="7">
    <location>
        <begin position="46"/>
        <end position="106"/>
    </location>
</feature>
<evidence type="ECO:0000256" key="3">
    <source>
        <dbReference type="ARBA" id="ARBA00022989"/>
    </source>
</evidence>
<comment type="subcellular location">
    <subcellularLocation>
        <location evidence="1">Membrane</location>
        <topology evidence="1">Multi-pass membrane protein</topology>
    </subcellularLocation>
</comment>
<reference evidence="8" key="1">
    <citation type="submission" date="2014-06" db="EMBL/GenBank/DDBJ databases">
        <authorList>
            <person name="Ju J."/>
            <person name="Zhang J."/>
        </authorList>
    </citation>
    <scope>NUCLEOTIDE SEQUENCE</scope>
    <source>
        <strain evidence="8">SscI8</strain>
    </source>
</reference>
<sequence length="361" mass="39038">MVAGFAHAPITKGIIIVVSITSVVISLFQLKPFVHLQLDPYLYTHHQWYRLVTQQFAFTNSSGLLLALLLLYNAGVKVERTFGTVKFASFLVVVTAIYTAAQVVVLGLGCILLSRNSTSAGTGNGNSVDESPFWLIQGRTPAGPWGPLFAMLWQYQCIIPHLWSFQVGHLTFSDKHVQTYSLATLLAFSQPTSSLFASSLGIVVSALYRSNGPLLSGLKQWRIPVRIYRILSLLLSPWIGSTRLPQRSWRAEPPMRRTLQAREARLAEHNAAVANLSRERGGVGALGGSRIASLLRRRAAAADGAAAAPSQGQDMAGVVQQRPPPAQVASDSIRGWNHVPSPPGDARIGANVLHQPGPSPS</sequence>
<evidence type="ECO:0000256" key="5">
    <source>
        <dbReference type="SAM" id="MobiDB-lite"/>
    </source>
</evidence>
<proteinExistence type="predicted"/>
<keyword evidence="2 6" id="KW-0812">Transmembrane</keyword>
<dbReference type="Gene3D" id="1.20.1540.10">
    <property type="entry name" value="Rhomboid-like"/>
    <property type="match status" value="1"/>
</dbReference>
<name>A0A127Z4Y0_9BASI</name>
<accession>A0A127Z4Y0</accession>
<feature type="region of interest" description="Disordered" evidence="5">
    <location>
        <begin position="305"/>
        <end position="361"/>
    </location>
</feature>
<keyword evidence="4 6" id="KW-0472">Membrane</keyword>
<dbReference type="GO" id="GO:0016020">
    <property type="term" value="C:membrane"/>
    <property type="evidence" value="ECO:0007669"/>
    <property type="project" value="UniProtKB-SubCell"/>
</dbReference>
<dbReference type="OrthoDB" id="272778at2759"/>
<dbReference type="InterPro" id="IPR035952">
    <property type="entry name" value="Rhomboid-like_sf"/>
</dbReference>
<evidence type="ECO:0000256" key="4">
    <source>
        <dbReference type="ARBA" id="ARBA00023136"/>
    </source>
</evidence>
<dbReference type="AlphaFoldDB" id="A0A127Z4Y0"/>
<dbReference type="Pfam" id="PF01694">
    <property type="entry name" value="Rhomboid"/>
    <property type="match status" value="1"/>
</dbReference>
<dbReference type="GO" id="GO:0004252">
    <property type="term" value="F:serine-type endopeptidase activity"/>
    <property type="evidence" value="ECO:0007669"/>
    <property type="project" value="InterPro"/>
</dbReference>
<feature type="transmembrane region" description="Helical" evidence="6">
    <location>
        <begin position="56"/>
        <end position="75"/>
    </location>
</feature>
<dbReference type="EMBL" id="LK056689">
    <property type="protein sequence ID" value="CDR88894.1"/>
    <property type="molecule type" value="Genomic_DNA"/>
</dbReference>
<dbReference type="PANTHER" id="PTHR43066:SF21">
    <property type="entry name" value="UBIQUITIN-ASSOCIATED DOMAIN-CONTAINING PROTEIN 2"/>
    <property type="match status" value="1"/>
</dbReference>
<gene>
    <name evidence="8" type="ORF">SPSC_05726</name>
</gene>
<dbReference type="SUPFAM" id="SSF144091">
    <property type="entry name" value="Rhomboid-like"/>
    <property type="match status" value="1"/>
</dbReference>
<dbReference type="InterPro" id="IPR022764">
    <property type="entry name" value="Peptidase_S54_rhomboid_dom"/>
</dbReference>
<feature type="transmembrane region" description="Helical" evidence="6">
    <location>
        <begin position="6"/>
        <end position="28"/>
    </location>
</feature>
<feature type="transmembrane region" description="Helical" evidence="6">
    <location>
        <begin position="87"/>
        <end position="113"/>
    </location>
</feature>
<evidence type="ECO:0000259" key="7">
    <source>
        <dbReference type="Pfam" id="PF01694"/>
    </source>
</evidence>
<dbReference type="PANTHER" id="PTHR43066">
    <property type="entry name" value="RHOMBOID-RELATED PROTEIN"/>
    <property type="match status" value="1"/>
</dbReference>
<evidence type="ECO:0000313" key="8">
    <source>
        <dbReference type="EMBL" id="CDR88894.1"/>
    </source>
</evidence>
<keyword evidence="3 6" id="KW-1133">Transmembrane helix</keyword>
<evidence type="ECO:0000256" key="1">
    <source>
        <dbReference type="ARBA" id="ARBA00004141"/>
    </source>
</evidence>
<evidence type="ECO:0000256" key="6">
    <source>
        <dbReference type="SAM" id="Phobius"/>
    </source>
</evidence>
<evidence type="ECO:0000256" key="2">
    <source>
        <dbReference type="ARBA" id="ARBA00022692"/>
    </source>
</evidence>
<protein>
    <recommendedName>
        <fullName evidence="7">Peptidase S54 rhomboid domain-containing protein</fullName>
    </recommendedName>
</protein>